<dbReference type="Pfam" id="PF06985">
    <property type="entry name" value="HET"/>
    <property type="match status" value="1"/>
</dbReference>
<evidence type="ECO:0000259" key="1">
    <source>
        <dbReference type="Pfam" id="PF06985"/>
    </source>
</evidence>
<evidence type="ECO:0000313" key="2">
    <source>
        <dbReference type="EMBL" id="KAK4176255.1"/>
    </source>
</evidence>
<comment type="caution">
    <text evidence="2">The sequence shown here is derived from an EMBL/GenBank/DDBJ whole genome shotgun (WGS) entry which is preliminary data.</text>
</comment>
<dbReference type="PANTHER" id="PTHR33112:SF9">
    <property type="entry name" value="HETEROKARYON INCOMPATIBILITY DOMAIN-CONTAINING PROTEIN"/>
    <property type="match status" value="1"/>
</dbReference>
<feature type="domain" description="Heterokaryon incompatibility" evidence="1">
    <location>
        <begin position="228"/>
        <end position="388"/>
    </location>
</feature>
<gene>
    <name evidence="2" type="ORF">QBC36DRAFT_214370</name>
</gene>
<proteinExistence type="predicted"/>
<dbReference type="AlphaFoldDB" id="A0AAN6W728"/>
<dbReference type="EMBL" id="MU866203">
    <property type="protein sequence ID" value="KAK4176255.1"/>
    <property type="molecule type" value="Genomic_DNA"/>
</dbReference>
<dbReference type="Proteomes" id="UP001302321">
    <property type="component" value="Unassembled WGS sequence"/>
</dbReference>
<organism evidence="2 3">
    <name type="scientific">Triangularia setosa</name>
    <dbReference type="NCBI Taxonomy" id="2587417"/>
    <lineage>
        <taxon>Eukaryota</taxon>
        <taxon>Fungi</taxon>
        <taxon>Dikarya</taxon>
        <taxon>Ascomycota</taxon>
        <taxon>Pezizomycotina</taxon>
        <taxon>Sordariomycetes</taxon>
        <taxon>Sordariomycetidae</taxon>
        <taxon>Sordariales</taxon>
        <taxon>Podosporaceae</taxon>
        <taxon>Triangularia</taxon>
    </lineage>
</organism>
<evidence type="ECO:0000313" key="3">
    <source>
        <dbReference type="Proteomes" id="UP001302321"/>
    </source>
</evidence>
<reference evidence="2" key="2">
    <citation type="submission" date="2023-05" db="EMBL/GenBank/DDBJ databases">
        <authorList>
            <consortium name="Lawrence Berkeley National Laboratory"/>
            <person name="Steindorff A."/>
            <person name="Hensen N."/>
            <person name="Bonometti L."/>
            <person name="Westerberg I."/>
            <person name="Brannstrom I.O."/>
            <person name="Guillou S."/>
            <person name="Cros-Aarteil S."/>
            <person name="Calhoun S."/>
            <person name="Haridas S."/>
            <person name="Kuo A."/>
            <person name="Mondo S."/>
            <person name="Pangilinan J."/>
            <person name="Riley R."/>
            <person name="Labutti K."/>
            <person name="Andreopoulos B."/>
            <person name="Lipzen A."/>
            <person name="Chen C."/>
            <person name="Yanf M."/>
            <person name="Daum C."/>
            <person name="Ng V."/>
            <person name="Clum A."/>
            <person name="Ohm R."/>
            <person name="Martin F."/>
            <person name="Silar P."/>
            <person name="Natvig D."/>
            <person name="Lalanne C."/>
            <person name="Gautier V."/>
            <person name="Ament-Velasquez S.L."/>
            <person name="Kruys A."/>
            <person name="Hutchinson M.I."/>
            <person name="Powell A.J."/>
            <person name="Barry K."/>
            <person name="Miller A.N."/>
            <person name="Grigoriev I.V."/>
            <person name="Debuchy R."/>
            <person name="Gladieux P."/>
            <person name="Thoren M.H."/>
            <person name="Johannesson H."/>
        </authorList>
    </citation>
    <scope>NUCLEOTIDE SEQUENCE</scope>
    <source>
        <strain evidence="2">CBS 892.96</strain>
    </source>
</reference>
<accession>A0AAN6W728</accession>
<sequence length="710" mass="80082">MANLDDLNNFSKLKNIDHTSSPNNNAPCVICSTIRSEALPGYRSLRFKKWREAPKDVCARCAFASAVADACVEQGILECVSFDINGEPYHNLLWEVENQPHLGGSEANEGGNFDTSHGPLIPRWSNLLWAAGDSAYSLQRARSFEISTAPGKPSPFPDIPIRSPKWTSSSTTNVMNFDKARAWLRICEQSHPNCAVASRTPNLPARVLDVRNLPVKLYEPSPGESAPYLCLSHCWGTTRPACMTTAETLDLNRRGIAWEDLAATFRHAIDVTRRLGFDYLWIDSICIIQDSESDWRHQSAEMINIYENSHLTLCATASEDDHGGFYGDIPPERRPHKITVKGPDGIDYELLVRTNLSDRHLPLPWGVDHDENREKYFPLLTRAWVFQERLLSQRLLHFTKEELLWECSGLLACECYPGIGLHDYRPKHSEPLDKRILSLSEAASRVPKRKPESLEEAAALEVDETPWVRAVECFTALSLSFPRDKLPALSGVAKQIQRRLRPDDDYLAGLWRSTLLPDLCWWSVGKKQIPQRWRGPSWSWVSIDGPIVMNKFRQRAKNEICKVLDAAVRIAGPDSMGEVESGYVVLSGTICAGRMKRGPHVDPKILRYPMSDARQDVLLAVSGDERLVFLDCLEYLNDGTVAVGQEIFCLRMGLYHDADEFCLILKQAVSVETSTMNESPCYERIGYMMGYSGDLDRWCQGQPRSTIKII</sequence>
<name>A0AAN6W728_9PEZI</name>
<reference evidence="2" key="1">
    <citation type="journal article" date="2023" name="Mol. Phylogenet. Evol.">
        <title>Genome-scale phylogeny and comparative genomics of the fungal order Sordariales.</title>
        <authorList>
            <person name="Hensen N."/>
            <person name="Bonometti L."/>
            <person name="Westerberg I."/>
            <person name="Brannstrom I.O."/>
            <person name="Guillou S."/>
            <person name="Cros-Aarteil S."/>
            <person name="Calhoun S."/>
            <person name="Haridas S."/>
            <person name="Kuo A."/>
            <person name="Mondo S."/>
            <person name="Pangilinan J."/>
            <person name="Riley R."/>
            <person name="LaButti K."/>
            <person name="Andreopoulos B."/>
            <person name="Lipzen A."/>
            <person name="Chen C."/>
            <person name="Yan M."/>
            <person name="Daum C."/>
            <person name="Ng V."/>
            <person name="Clum A."/>
            <person name="Steindorff A."/>
            <person name="Ohm R.A."/>
            <person name="Martin F."/>
            <person name="Silar P."/>
            <person name="Natvig D.O."/>
            <person name="Lalanne C."/>
            <person name="Gautier V."/>
            <person name="Ament-Velasquez S.L."/>
            <person name="Kruys A."/>
            <person name="Hutchinson M.I."/>
            <person name="Powell A.J."/>
            <person name="Barry K."/>
            <person name="Miller A.N."/>
            <person name="Grigoriev I.V."/>
            <person name="Debuchy R."/>
            <person name="Gladieux P."/>
            <person name="Hiltunen Thoren M."/>
            <person name="Johannesson H."/>
        </authorList>
    </citation>
    <scope>NUCLEOTIDE SEQUENCE</scope>
    <source>
        <strain evidence="2">CBS 892.96</strain>
    </source>
</reference>
<dbReference type="PANTHER" id="PTHR33112">
    <property type="entry name" value="DOMAIN PROTEIN, PUTATIVE-RELATED"/>
    <property type="match status" value="1"/>
</dbReference>
<protein>
    <submittedName>
        <fullName evidence="2">Heterokaryon incompatibility protein-domain-containing protein</fullName>
    </submittedName>
</protein>
<dbReference type="InterPro" id="IPR010730">
    <property type="entry name" value="HET"/>
</dbReference>
<keyword evidence="3" id="KW-1185">Reference proteome</keyword>